<dbReference type="SUPFAM" id="SSF51735">
    <property type="entry name" value="NAD(P)-binding Rossmann-fold domains"/>
    <property type="match status" value="1"/>
</dbReference>
<dbReference type="NCBIfam" id="NF007518">
    <property type="entry name" value="PRK10124.1"/>
    <property type="match status" value="1"/>
</dbReference>
<evidence type="ECO:0000256" key="4">
    <source>
        <dbReference type="ARBA" id="ARBA00022692"/>
    </source>
</evidence>
<gene>
    <name evidence="9" type="primary">wcaJ</name>
</gene>
<evidence type="ECO:0000259" key="8">
    <source>
        <dbReference type="Pfam" id="PF02397"/>
    </source>
</evidence>
<sequence>MVDVKWKKFMARLYHHRAHSKANASLISMVQRFSDIIIIFFGLYFVFFLGNLQFGYNQILICLLVLVVFQMIGGITDFYRSWRGVKLSTELVLILKNWTLSLIITIGLTTYTNELNLPFYFFLGWYIFVCFGFVICRLSIRYGSGIARNPGHHTRHIAIAGSMPVGINLANSFIEEPWLGFVVVGVYDDKQLNLGKNKYEVKYIGDYSKLIKDAKEGKLDRIYIAMSMSDEVKMKDLIKSLTNTTCSVILIPDLFTFNILQSRTEEVNGVPVVPLFDTPLNGINMIFKREEDIVISSIILIFISPILLLIACLIKLTSPGPVIFKQTRYGMDGKPIKVWKFRSMSVMENDTKVIQATKNDMRITRIGRLLRRTSLDELPQFFNVLFGGMSIVGPRPHAVAHNEQYRNLIEGYMLRHKVKPGITGWAQINGWRGETDTLEKMEKRVEYDLEYIREWSIWLDLKIIFLTIFKGFVNKSAY</sequence>
<dbReference type="NCBIfam" id="TIGR03023">
    <property type="entry name" value="WcaJ_sugtrans"/>
    <property type="match status" value="1"/>
</dbReference>
<proteinExistence type="inferred from homology"/>
<evidence type="ECO:0000313" key="9">
    <source>
        <dbReference type="EMBL" id="BAT23820.1"/>
    </source>
</evidence>
<evidence type="ECO:0000256" key="7">
    <source>
        <dbReference type="SAM" id="Phobius"/>
    </source>
</evidence>
<dbReference type="InterPro" id="IPR017473">
    <property type="entry name" value="Undecaprenyl-P_gluc_Ptfrase"/>
</dbReference>
<dbReference type="Pfam" id="PF13727">
    <property type="entry name" value="CoA_binding_3"/>
    <property type="match status" value="1"/>
</dbReference>
<feature type="domain" description="Bacterial sugar transferase" evidence="8">
    <location>
        <begin position="288"/>
        <end position="471"/>
    </location>
</feature>
<dbReference type="GO" id="GO:0089702">
    <property type="term" value="F:undecaprenyl-phosphate glucose phosphotransferase activity"/>
    <property type="evidence" value="ECO:0007669"/>
    <property type="project" value="TreeGrafter"/>
</dbReference>
<name>A0A0P0YRA9_9ENTR</name>
<feature type="transmembrane region" description="Helical" evidence="7">
    <location>
        <begin position="293"/>
        <end position="316"/>
    </location>
</feature>
<dbReference type="EMBL" id="AB924581">
    <property type="protein sequence ID" value="BAT23820.1"/>
    <property type="molecule type" value="Genomic_DNA"/>
</dbReference>
<feature type="transmembrane region" description="Helical" evidence="7">
    <location>
        <begin position="33"/>
        <end position="52"/>
    </location>
</feature>
<dbReference type="Gene3D" id="3.40.50.720">
    <property type="entry name" value="NAD(P)-binding Rossmann-like Domain"/>
    <property type="match status" value="1"/>
</dbReference>
<evidence type="ECO:0000256" key="3">
    <source>
        <dbReference type="ARBA" id="ARBA00022679"/>
    </source>
</evidence>
<reference evidence="9" key="1">
    <citation type="submission" date="2014-04" db="EMBL/GenBank/DDBJ databases">
        <authorList>
            <person name="Harrison E."/>
        </authorList>
    </citation>
    <scope>NUCLEOTIDE SEQUENCE</scope>
    <source>
        <strain evidence="9">7730</strain>
    </source>
</reference>
<dbReference type="GO" id="GO:0009242">
    <property type="term" value="P:colanic acid biosynthetic process"/>
    <property type="evidence" value="ECO:0007669"/>
    <property type="project" value="TreeGrafter"/>
</dbReference>
<feature type="transmembrane region" description="Helical" evidence="7">
    <location>
        <begin position="91"/>
        <end position="111"/>
    </location>
</feature>
<accession>A0A0P0YRA9</accession>
<evidence type="ECO:0000256" key="6">
    <source>
        <dbReference type="ARBA" id="ARBA00023136"/>
    </source>
</evidence>
<keyword evidence="3 9" id="KW-0808">Transferase</keyword>
<comment type="similarity">
    <text evidence="2">Belongs to the bacterial sugar transferase family.</text>
</comment>
<keyword evidence="4 7" id="KW-0812">Transmembrane</keyword>
<dbReference type="InterPro" id="IPR017475">
    <property type="entry name" value="EPS_sugar_tfrase"/>
</dbReference>
<dbReference type="Pfam" id="PF02397">
    <property type="entry name" value="Bac_transf"/>
    <property type="match status" value="1"/>
</dbReference>
<dbReference type="GO" id="GO:0016020">
    <property type="term" value="C:membrane"/>
    <property type="evidence" value="ECO:0007669"/>
    <property type="project" value="UniProtKB-SubCell"/>
</dbReference>
<organism evidence="9">
    <name type="scientific">Klebsiella sp. 7730</name>
    <dbReference type="NCBI Taxonomy" id="1497819"/>
    <lineage>
        <taxon>Bacteria</taxon>
        <taxon>Pseudomonadati</taxon>
        <taxon>Pseudomonadota</taxon>
        <taxon>Gammaproteobacteria</taxon>
        <taxon>Enterobacterales</taxon>
        <taxon>Enterobacteriaceae</taxon>
        <taxon>Klebsiella/Raoultella group</taxon>
        <taxon>Klebsiella</taxon>
    </lineage>
</organism>
<protein>
    <submittedName>
        <fullName evidence="9">Glycosyl transferase</fullName>
    </submittedName>
</protein>
<evidence type="ECO:0000256" key="5">
    <source>
        <dbReference type="ARBA" id="ARBA00022989"/>
    </source>
</evidence>
<evidence type="ECO:0000256" key="2">
    <source>
        <dbReference type="ARBA" id="ARBA00006464"/>
    </source>
</evidence>
<feature type="transmembrane region" description="Helical" evidence="7">
    <location>
        <begin position="58"/>
        <end position="79"/>
    </location>
</feature>
<keyword evidence="5 7" id="KW-1133">Transmembrane helix</keyword>
<dbReference type="InterPro" id="IPR003362">
    <property type="entry name" value="Bact_transf"/>
</dbReference>
<evidence type="ECO:0000256" key="1">
    <source>
        <dbReference type="ARBA" id="ARBA00004141"/>
    </source>
</evidence>
<dbReference type="InterPro" id="IPR036291">
    <property type="entry name" value="NAD(P)-bd_dom_sf"/>
</dbReference>
<keyword evidence="6 7" id="KW-0472">Membrane</keyword>
<reference evidence="9" key="2">
    <citation type="journal article" date="2015" name="Sci. Rep.">
        <title>Genetic analysis of capsular polysaccharide synthesis gene clusters in 79 capsular types of Klebsiella spp.</title>
        <authorList>
            <person name="Pan Y.J."/>
            <person name="Lin T.L."/>
            <person name="Chen C.T."/>
            <person name="Chen Y.Y."/>
            <person name="Hsieh P.F."/>
            <person name="Hsu C.R."/>
            <person name="Wu M.C."/>
            <person name="Wang J.T."/>
        </authorList>
    </citation>
    <scope>NUCLEOTIDE SEQUENCE</scope>
    <source>
        <strain evidence="9">7730</strain>
    </source>
</reference>
<dbReference type="NCBIfam" id="TIGR03025">
    <property type="entry name" value="EPS_sugtrans"/>
    <property type="match status" value="1"/>
</dbReference>
<dbReference type="AlphaFoldDB" id="A0A0P0YRA9"/>
<dbReference type="PANTHER" id="PTHR30576">
    <property type="entry name" value="COLANIC BIOSYNTHESIS UDP-GLUCOSE LIPID CARRIER TRANSFERASE"/>
    <property type="match status" value="1"/>
</dbReference>
<feature type="transmembrane region" description="Helical" evidence="7">
    <location>
        <begin position="117"/>
        <end position="140"/>
    </location>
</feature>
<dbReference type="PANTHER" id="PTHR30576:SF21">
    <property type="entry name" value="UDP-GLUCOSE:UNDECAPRENYL-PHOSPHATE GLUCOSE-1-PHOSPHATE TRANSFERASE"/>
    <property type="match status" value="1"/>
</dbReference>
<comment type="subcellular location">
    <subcellularLocation>
        <location evidence="1">Membrane</location>
        <topology evidence="1">Multi-pass membrane protein</topology>
    </subcellularLocation>
</comment>